<gene>
    <name evidence="1" type="ORF">LOK49_LG13G01615</name>
</gene>
<dbReference type="Proteomes" id="UP001060215">
    <property type="component" value="Chromosome 14"/>
</dbReference>
<comment type="caution">
    <text evidence="1">The sequence shown here is derived from an EMBL/GenBank/DDBJ whole genome shotgun (WGS) entry which is preliminary data.</text>
</comment>
<organism evidence="1 2">
    <name type="scientific">Camellia lanceoleosa</name>
    <dbReference type="NCBI Taxonomy" id="1840588"/>
    <lineage>
        <taxon>Eukaryota</taxon>
        <taxon>Viridiplantae</taxon>
        <taxon>Streptophyta</taxon>
        <taxon>Embryophyta</taxon>
        <taxon>Tracheophyta</taxon>
        <taxon>Spermatophyta</taxon>
        <taxon>Magnoliopsida</taxon>
        <taxon>eudicotyledons</taxon>
        <taxon>Gunneridae</taxon>
        <taxon>Pentapetalae</taxon>
        <taxon>asterids</taxon>
        <taxon>Ericales</taxon>
        <taxon>Theaceae</taxon>
        <taxon>Camellia</taxon>
    </lineage>
</organism>
<protein>
    <submittedName>
        <fullName evidence="1">Uncharacterized protein</fullName>
    </submittedName>
</protein>
<proteinExistence type="predicted"/>
<evidence type="ECO:0000313" key="1">
    <source>
        <dbReference type="EMBL" id="KAI7988977.1"/>
    </source>
</evidence>
<reference evidence="1 2" key="1">
    <citation type="journal article" date="2022" name="Plant J.">
        <title>Chromosome-level genome of Camellia lanceoleosa provides a valuable resource for understanding genome evolution and self-incompatibility.</title>
        <authorList>
            <person name="Gong W."/>
            <person name="Xiao S."/>
            <person name="Wang L."/>
            <person name="Liao Z."/>
            <person name="Chang Y."/>
            <person name="Mo W."/>
            <person name="Hu G."/>
            <person name="Li W."/>
            <person name="Zhao G."/>
            <person name="Zhu H."/>
            <person name="Hu X."/>
            <person name="Ji K."/>
            <person name="Xiang X."/>
            <person name="Song Q."/>
            <person name="Yuan D."/>
            <person name="Jin S."/>
            <person name="Zhang L."/>
        </authorList>
    </citation>
    <scope>NUCLEOTIDE SEQUENCE [LARGE SCALE GENOMIC DNA]</scope>
    <source>
        <strain evidence="1">SQ_2022a</strain>
    </source>
</reference>
<name>A0ACC0FJM2_9ERIC</name>
<evidence type="ECO:0000313" key="2">
    <source>
        <dbReference type="Proteomes" id="UP001060215"/>
    </source>
</evidence>
<accession>A0ACC0FJM2</accession>
<sequence length="66" mass="7806">MGYESFLVRLELDIVKFQSLYISRFLPRFYLVYQIFSVSLSFLYFLNFQTVNFSCLLLIGGLFDGL</sequence>
<keyword evidence="2" id="KW-1185">Reference proteome</keyword>
<dbReference type="EMBL" id="CM045771">
    <property type="protein sequence ID" value="KAI7988977.1"/>
    <property type="molecule type" value="Genomic_DNA"/>
</dbReference>